<dbReference type="RefSeq" id="WP_381835825.1">
    <property type="nucleotide sequence ID" value="NZ_JBHTCF010000014.1"/>
</dbReference>
<evidence type="ECO:0000313" key="6">
    <source>
        <dbReference type="Proteomes" id="UP001596523"/>
    </source>
</evidence>
<dbReference type="Gene3D" id="3.40.50.2000">
    <property type="entry name" value="Glycogen Phosphorylase B"/>
    <property type="match status" value="2"/>
</dbReference>
<feature type="domain" description="Glycosyltransferase subfamily 4-like N-terminal" evidence="4">
    <location>
        <begin position="22"/>
        <end position="166"/>
    </location>
</feature>
<reference evidence="6" key="1">
    <citation type="journal article" date="2019" name="Int. J. Syst. Evol. Microbiol.">
        <title>The Global Catalogue of Microorganisms (GCM) 10K type strain sequencing project: providing services to taxonomists for standard genome sequencing and annotation.</title>
        <authorList>
            <consortium name="The Broad Institute Genomics Platform"/>
            <consortium name="The Broad Institute Genome Sequencing Center for Infectious Disease"/>
            <person name="Wu L."/>
            <person name="Ma J."/>
        </authorList>
    </citation>
    <scope>NUCLEOTIDE SEQUENCE [LARGE SCALE GENOMIC DNA]</scope>
    <source>
        <strain evidence="6">SYNS20</strain>
    </source>
</reference>
<dbReference type="Proteomes" id="UP001596523">
    <property type="component" value="Unassembled WGS sequence"/>
</dbReference>
<dbReference type="InterPro" id="IPR050194">
    <property type="entry name" value="Glycosyltransferase_grp1"/>
</dbReference>
<proteinExistence type="predicted"/>
<dbReference type="PANTHER" id="PTHR45947">
    <property type="entry name" value="SULFOQUINOVOSYL TRANSFERASE SQD2"/>
    <property type="match status" value="1"/>
</dbReference>
<dbReference type="SUPFAM" id="SSF53756">
    <property type="entry name" value="UDP-Glycosyltransferase/glycogen phosphorylase"/>
    <property type="match status" value="1"/>
</dbReference>
<dbReference type="CDD" id="cd03801">
    <property type="entry name" value="GT4_PimA-like"/>
    <property type="match status" value="1"/>
</dbReference>
<keyword evidence="2 5" id="KW-0808">Transferase</keyword>
<protein>
    <submittedName>
        <fullName evidence="5">Glycosyltransferase family 4 protein</fullName>
        <ecNumber evidence="5">2.4.-.-</ecNumber>
    </submittedName>
</protein>
<evidence type="ECO:0000259" key="4">
    <source>
        <dbReference type="Pfam" id="PF13579"/>
    </source>
</evidence>
<dbReference type="PANTHER" id="PTHR45947:SF3">
    <property type="entry name" value="SULFOQUINOVOSYL TRANSFERASE SQD2"/>
    <property type="match status" value="1"/>
</dbReference>
<evidence type="ECO:0000256" key="2">
    <source>
        <dbReference type="ARBA" id="ARBA00022679"/>
    </source>
</evidence>
<keyword evidence="6" id="KW-1185">Reference proteome</keyword>
<sequence length="404" mass="43442">MPVHRHYDLTVVLNYYLPYVSGLTETAREIAEGLAARGHRVAVVACRHDRSLPRRERHGGVDIYRSPVIGRISRGPVSPAFGALVARLARNSRTVHLHTPMLEAGLLARLCPGTRLVTTHHADLLPGSGLLGSTAVRALDASAAAAMRRSSAVVVNSLEQARHSRLWPHLRELPLVPIAAPCRDRSGGRPRYREGPGLHIGYAGRIHPEKGLEYLVRAFRLRAAPHDRLLLAGDYLTVAGGSNVDALRKEIAGDPRVALLGLLDHRRMCDFYASIDVFALPSITESFGIAQTEAMMCGIPAVTSDVPGGRVPVTATGFGRLVPPRDPAAIAEAIAEVGRPTPRQRTAGAARARALFGLDGCLDAYEKTLVRPEETPGPAAAATSAATPQCRPWCHNTPSTRSNR</sequence>
<feature type="region of interest" description="Disordered" evidence="3">
    <location>
        <begin position="373"/>
        <end position="404"/>
    </location>
</feature>
<organism evidence="5 6">
    <name type="scientific">Streptomyces monticola</name>
    <dbReference type="NCBI Taxonomy" id="2666263"/>
    <lineage>
        <taxon>Bacteria</taxon>
        <taxon>Bacillati</taxon>
        <taxon>Actinomycetota</taxon>
        <taxon>Actinomycetes</taxon>
        <taxon>Kitasatosporales</taxon>
        <taxon>Streptomycetaceae</taxon>
        <taxon>Streptomyces</taxon>
    </lineage>
</organism>
<dbReference type="Pfam" id="PF13579">
    <property type="entry name" value="Glyco_trans_4_4"/>
    <property type="match status" value="1"/>
</dbReference>
<keyword evidence="1 5" id="KW-0328">Glycosyltransferase</keyword>
<gene>
    <name evidence="5" type="ORF">ACFQVC_28315</name>
</gene>
<evidence type="ECO:0000313" key="5">
    <source>
        <dbReference type="EMBL" id="MFC7308119.1"/>
    </source>
</evidence>
<name>A0ABW2JQF8_9ACTN</name>
<evidence type="ECO:0000256" key="3">
    <source>
        <dbReference type="SAM" id="MobiDB-lite"/>
    </source>
</evidence>
<accession>A0ABW2JQF8</accession>
<dbReference type="InterPro" id="IPR028098">
    <property type="entry name" value="Glyco_trans_4-like_N"/>
</dbReference>
<dbReference type="EC" id="2.4.-.-" evidence="5"/>
<dbReference type="GO" id="GO:0016757">
    <property type="term" value="F:glycosyltransferase activity"/>
    <property type="evidence" value="ECO:0007669"/>
    <property type="project" value="UniProtKB-KW"/>
</dbReference>
<dbReference type="EMBL" id="JBHTCF010000014">
    <property type="protein sequence ID" value="MFC7308119.1"/>
    <property type="molecule type" value="Genomic_DNA"/>
</dbReference>
<comment type="caution">
    <text evidence="5">The sequence shown here is derived from an EMBL/GenBank/DDBJ whole genome shotgun (WGS) entry which is preliminary data.</text>
</comment>
<dbReference type="Pfam" id="PF13692">
    <property type="entry name" value="Glyco_trans_1_4"/>
    <property type="match status" value="1"/>
</dbReference>
<feature type="compositionally biased region" description="Low complexity" evidence="3">
    <location>
        <begin position="376"/>
        <end position="388"/>
    </location>
</feature>
<evidence type="ECO:0000256" key="1">
    <source>
        <dbReference type="ARBA" id="ARBA00022676"/>
    </source>
</evidence>